<accession>L5KNZ3</accession>
<gene>
    <name evidence="1" type="ORF">PAL_GLEAN10021910</name>
</gene>
<proteinExistence type="predicted"/>
<dbReference type="STRING" id="9402.L5KNZ3"/>
<name>L5KNZ3_PTEAL</name>
<organism evidence="1 2">
    <name type="scientific">Pteropus alecto</name>
    <name type="common">Black flying fox</name>
    <dbReference type="NCBI Taxonomy" id="9402"/>
    <lineage>
        <taxon>Eukaryota</taxon>
        <taxon>Metazoa</taxon>
        <taxon>Chordata</taxon>
        <taxon>Craniata</taxon>
        <taxon>Vertebrata</taxon>
        <taxon>Euteleostomi</taxon>
        <taxon>Mammalia</taxon>
        <taxon>Eutheria</taxon>
        <taxon>Laurasiatheria</taxon>
        <taxon>Chiroptera</taxon>
        <taxon>Yinpterochiroptera</taxon>
        <taxon>Pteropodoidea</taxon>
        <taxon>Pteropodidae</taxon>
        <taxon>Pteropodinae</taxon>
        <taxon>Pteropus</taxon>
    </lineage>
</organism>
<evidence type="ECO:0000313" key="2">
    <source>
        <dbReference type="Proteomes" id="UP000010552"/>
    </source>
</evidence>
<dbReference type="AlphaFoldDB" id="L5KNZ3"/>
<sequence>MKRPSRCIHSAIQSRPRERGGRWWNSLPSSSSFPISYHHVRTSPSPPHIVFLYHLDEGAFGVGEEGCQFLGFSKAPGLPMAFTILCAVPLATQLSGSPGGCAPIPESDLEERSVEQESTELFTNHKHLIAETPMPGRDVAFTQVLHRAHLSGMTHCRDGDRDFYFARRMRNTTGKSGTGLA</sequence>
<keyword evidence="2" id="KW-1185">Reference proteome</keyword>
<protein>
    <submittedName>
        <fullName evidence="1">Protein PTHB1</fullName>
    </submittedName>
</protein>
<dbReference type="EMBL" id="KB030660">
    <property type="protein sequence ID" value="ELK12651.1"/>
    <property type="molecule type" value="Genomic_DNA"/>
</dbReference>
<dbReference type="InParanoid" id="L5KNZ3"/>
<evidence type="ECO:0000313" key="1">
    <source>
        <dbReference type="EMBL" id="ELK12651.1"/>
    </source>
</evidence>
<dbReference type="Proteomes" id="UP000010552">
    <property type="component" value="Unassembled WGS sequence"/>
</dbReference>
<reference evidence="2" key="1">
    <citation type="journal article" date="2013" name="Science">
        <title>Comparative analysis of bat genomes provides insight into the evolution of flight and immunity.</title>
        <authorList>
            <person name="Zhang G."/>
            <person name="Cowled C."/>
            <person name="Shi Z."/>
            <person name="Huang Z."/>
            <person name="Bishop-Lilly K.A."/>
            <person name="Fang X."/>
            <person name="Wynne J.W."/>
            <person name="Xiong Z."/>
            <person name="Baker M.L."/>
            <person name="Zhao W."/>
            <person name="Tachedjian M."/>
            <person name="Zhu Y."/>
            <person name="Zhou P."/>
            <person name="Jiang X."/>
            <person name="Ng J."/>
            <person name="Yang L."/>
            <person name="Wu L."/>
            <person name="Xiao J."/>
            <person name="Feng Y."/>
            <person name="Chen Y."/>
            <person name="Sun X."/>
            <person name="Zhang Y."/>
            <person name="Marsh G.A."/>
            <person name="Crameri G."/>
            <person name="Broder C.C."/>
            <person name="Frey K.G."/>
            <person name="Wang L.F."/>
            <person name="Wang J."/>
        </authorList>
    </citation>
    <scope>NUCLEOTIDE SEQUENCE [LARGE SCALE GENOMIC DNA]</scope>
</reference>